<keyword evidence="1" id="KW-0805">Transcription regulation</keyword>
<evidence type="ECO:0000313" key="6">
    <source>
        <dbReference type="Proteomes" id="UP000053070"/>
    </source>
</evidence>
<dbReference type="InterPro" id="IPR011663">
    <property type="entry name" value="UTRA"/>
</dbReference>
<dbReference type="Gene3D" id="3.40.1410.10">
    <property type="entry name" value="Chorismate lyase-like"/>
    <property type="match status" value="1"/>
</dbReference>
<dbReference type="SUPFAM" id="SSF46785">
    <property type="entry name" value="Winged helix' DNA-binding domain"/>
    <property type="match status" value="1"/>
</dbReference>
<dbReference type="Pfam" id="PF07702">
    <property type="entry name" value="UTRA"/>
    <property type="match status" value="1"/>
</dbReference>
<dbReference type="AlphaFoldDB" id="A0A0G9MSJ3"/>
<evidence type="ECO:0000256" key="1">
    <source>
        <dbReference type="ARBA" id="ARBA00023015"/>
    </source>
</evidence>
<name>A0A0G9MSJ3_9SPHN</name>
<dbReference type="InterPro" id="IPR050679">
    <property type="entry name" value="Bact_HTH_transcr_reg"/>
</dbReference>
<dbReference type="SUPFAM" id="SSF64288">
    <property type="entry name" value="Chorismate lyase-like"/>
    <property type="match status" value="1"/>
</dbReference>
<dbReference type="PATRIC" id="fig|502682.8.peg.2337"/>
<dbReference type="EMBL" id="LBHC01000002">
    <property type="protein sequence ID" value="KLE32303.1"/>
    <property type="molecule type" value="Genomic_DNA"/>
</dbReference>
<dbReference type="SMART" id="SM00866">
    <property type="entry name" value="UTRA"/>
    <property type="match status" value="1"/>
</dbReference>
<evidence type="ECO:0000256" key="2">
    <source>
        <dbReference type="ARBA" id="ARBA00023125"/>
    </source>
</evidence>
<organism evidence="5 6">
    <name type="scientific">Aurantiacibacter gangjinensis</name>
    <dbReference type="NCBI Taxonomy" id="502682"/>
    <lineage>
        <taxon>Bacteria</taxon>
        <taxon>Pseudomonadati</taxon>
        <taxon>Pseudomonadota</taxon>
        <taxon>Alphaproteobacteria</taxon>
        <taxon>Sphingomonadales</taxon>
        <taxon>Erythrobacteraceae</taxon>
        <taxon>Aurantiacibacter</taxon>
    </lineage>
</organism>
<keyword evidence="2" id="KW-0238">DNA-binding</keyword>
<keyword evidence="3" id="KW-0804">Transcription</keyword>
<dbReference type="CDD" id="cd07377">
    <property type="entry name" value="WHTH_GntR"/>
    <property type="match status" value="1"/>
</dbReference>
<dbReference type="PANTHER" id="PTHR44846:SF1">
    <property type="entry name" value="MANNOSYL-D-GLYCERATE TRANSPORT_METABOLISM SYSTEM REPRESSOR MNGR-RELATED"/>
    <property type="match status" value="1"/>
</dbReference>
<keyword evidence="6" id="KW-1185">Reference proteome</keyword>
<evidence type="ECO:0000259" key="4">
    <source>
        <dbReference type="PROSITE" id="PS50949"/>
    </source>
</evidence>
<evidence type="ECO:0000313" key="5">
    <source>
        <dbReference type="EMBL" id="KLE32303.1"/>
    </source>
</evidence>
<dbReference type="GO" id="GO:0003700">
    <property type="term" value="F:DNA-binding transcription factor activity"/>
    <property type="evidence" value="ECO:0007669"/>
    <property type="project" value="InterPro"/>
</dbReference>
<evidence type="ECO:0000256" key="3">
    <source>
        <dbReference type="ARBA" id="ARBA00023163"/>
    </source>
</evidence>
<dbReference type="PROSITE" id="PS50949">
    <property type="entry name" value="HTH_GNTR"/>
    <property type="match status" value="1"/>
</dbReference>
<dbReference type="GO" id="GO:0045892">
    <property type="term" value="P:negative regulation of DNA-templated transcription"/>
    <property type="evidence" value="ECO:0007669"/>
    <property type="project" value="TreeGrafter"/>
</dbReference>
<feature type="domain" description="HTH gntR-type" evidence="4">
    <location>
        <begin position="1"/>
        <end position="54"/>
    </location>
</feature>
<dbReference type="PRINTS" id="PR00035">
    <property type="entry name" value="HTHGNTR"/>
</dbReference>
<dbReference type="Gene3D" id="1.10.10.10">
    <property type="entry name" value="Winged helix-like DNA-binding domain superfamily/Winged helix DNA-binding domain"/>
    <property type="match status" value="1"/>
</dbReference>
<dbReference type="Pfam" id="PF00392">
    <property type="entry name" value="GntR"/>
    <property type="match status" value="1"/>
</dbReference>
<gene>
    <name evidence="5" type="ORF">AAW01_11455</name>
</gene>
<dbReference type="GO" id="GO:0003677">
    <property type="term" value="F:DNA binding"/>
    <property type="evidence" value="ECO:0007669"/>
    <property type="project" value="UniProtKB-KW"/>
</dbReference>
<dbReference type="InterPro" id="IPR000524">
    <property type="entry name" value="Tscrpt_reg_HTH_GntR"/>
</dbReference>
<proteinExistence type="predicted"/>
<dbReference type="InterPro" id="IPR036388">
    <property type="entry name" value="WH-like_DNA-bd_sf"/>
</dbReference>
<comment type="caution">
    <text evidence="5">The sequence shown here is derived from an EMBL/GenBank/DDBJ whole genome shotgun (WGS) entry which is preliminary data.</text>
</comment>
<dbReference type="Proteomes" id="UP000053070">
    <property type="component" value="Unassembled WGS sequence"/>
</dbReference>
<protein>
    <submittedName>
        <fullName evidence="5">GntR family transcriptional regulator</fullName>
    </submittedName>
</protein>
<dbReference type="PANTHER" id="PTHR44846">
    <property type="entry name" value="MANNOSYL-D-GLYCERATE TRANSPORT/METABOLISM SYSTEM REPRESSOR MNGR-RELATED"/>
    <property type="match status" value="1"/>
</dbReference>
<accession>A0A0G9MSJ3</accession>
<dbReference type="STRING" id="502682.BMF35_a1285"/>
<dbReference type="InterPro" id="IPR036390">
    <property type="entry name" value="WH_DNA-bd_sf"/>
</dbReference>
<reference evidence="5 6" key="1">
    <citation type="submission" date="2015-04" db="EMBL/GenBank/DDBJ databases">
        <title>The draft genome sequence of Erythrobacr gangjinensis K7-2.</title>
        <authorList>
            <person name="Zhuang L."/>
            <person name="Liu Y."/>
            <person name="Shao Z."/>
        </authorList>
    </citation>
    <scope>NUCLEOTIDE SEQUENCE [LARGE SCALE GENOMIC DNA]</scope>
    <source>
        <strain evidence="5 6">K7-2</strain>
    </source>
</reference>
<dbReference type="InterPro" id="IPR028978">
    <property type="entry name" value="Chorismate_lyase_/UTRA_dom_sf"/>
</dbReference>
<dbReference type="SMART" id="SM00345">
    <property type="entry name" value="HTH_GNTR"/>
    <property type="match status" value="1"/>
</dbReference>
<sequence length="224" mass="24360">MAGDFSDATPFPTETALCKEHNVSRFTVREALKRLQSEGLIERKRGSGTTVQPAAARGGALHQPLSNVGEILQYARDSQVAYEAGGSGSIPDEVAGHIDGDVSGSWTCFRGLRRSPQRRRPIALTHAYFHELLGEAVASLDLSAGTLFSQIEKMSGIRVGKVTQDIQAVAADTDTARALEIEEGDPVLRIIRCYVDPKGRIFEISVSHHPGERFAYSMHIDVES</sequence>